<feature type="region of interest" description="Disordered" evidence="3">
    <location>
        <begin position="262"/>
        <end position="291"/>
    </location>
</feature>
<gene>
    <name evidence="5" type="ORF">F9278_45010</name>
</gene>
<proteinExistence type="predicted"/>
<dbReference type="Proteomes" id="UP000327294">
    <property type="component" value="Chromosome"/>
</dbReference>
<evidence type="ECO:0000313" key="6">
    <source>
        <dbReference type="Proteomes" id="UP000327294"/>
    </source>
</evidence>
<organism evidence="5 6">
    <name type="scientific">Streptomyces phaeolivaceus</name>
    <dbReference type="NCBI Taxonomy" id="2653200"/>
    <lineage>
        <taxon>Bacteria</taxon>
        <taxon>Bacillati</taxon>
        <taxon>Actinomycetota</taxon>
        <taxon>Actinomycetes</taxon>
        <taxon>Kitasatosporales</taxon>
        <taxon>Streptomycetaceae</taxon>
        <taxon>Streptomyces</taxon>
    </lineage>
</organism>
<dbReference type="Gene3D" id="1.10.10.1320">
    <property type="entry name" value="Anti-sigma factor, zinc-finger domain"/>
    <property type="match status" value="1"/>
</dbReference>
<dbReference type="InterPro" id="IPR041916">
    <property type="entry name" value="Anti_sigma_zinc_sf"/>
</dbReference>
<sequence>MTPDEEPHPDPHQAVGAYALHALPPDEEAVFERHLDTCAACRRELAELTEAAARPAERSEHGEAVRGPVGLGGERVGDGVGVEEVGDGGRGGAVPEGVAAQHGMVTAADEGHARVCRRVPRPAHIGRRVPGRGDVVPFAVQDDESAAGQLLHRLARRAPRRQGQYRAHARVRGGAQCGPAAHGVADQHGGHRAGEFGDPAQRPVGVRYGVGVGAVPALEAVAHAGQQDVLAAQFGGQRPQERVHAQCGEVPWPGRAVAELPSAVQDQHRRPGPRRKEPWHERGRVSGRGRQPGLDLGPCLVLRGHGGYSCLRLPSWSLRSAPSHRRGGRGKNPLVRATYSA</sequence>
<reference evidence="5 6" key="1">
    <citation type="submission" date="2019-10" db="EMBL/GenBank/DDBJ databases">
        <title>Streptomyces sp. strain GY16 isolated from leaves of Broussonetia papyrifera.</title>
        <authorList>
            <person name="Mo P."/>
        </authorList>
    </citation>
    <scope>NUCLEOTIDE SEQUENCE [LARGE SCALE GENOMIC DNA]</scope>
    <source>
        <strain evidence="5 6">GY16</strain>
    </source>
</reference>
<keyword evidence="1" id="KW-0805">Transcription regulation</keyword>
<dbReference type="AlphaFoldDB" id="A0A5P8KH62"/>
<dbReference type="Pfam" id="PF13490">
    <property type="entry name" value="zf-HC2"/>
    <property type="match status" value="1"/>
</dbReference>
<evidence type="ECO:0000256" key="3">
    <source>
        <dbReference type="SAM" id="MobiDB-lite"/>
    </source>
</evidence>
<protein>
    <submittedName>
        <fullName evidence="5">Zf-HC2 domain-containing protein</fullName>
    </submittedName>
</protein>
<dbReference type="InterPro" id="IPR027383">
    <property type="entry name" value="Znf_put"/>
</dbReference>
<dbReference type="EMBL" id="CP045096">
    <property type="protein sequence ID" value="QFR02133.1"/>
    <property type="molecule type" value="Genomic_DNA"/>
</dbReference>
<feature type="region of interest" description="Disordered" evidence="3">
    <location>
        <begin position="155"/>
        <end position="200"/>
    </location>
</feature>
<feature type="region of interest" description="Disordered" evidence="3">
    <location>
        <begin position="319"/>
        <end position="341"/>
    </location>
</feature>
<feature type="compositionally biased region" description="Gly residues" evidence="3">
    <location>
        <begin position="69"/>
        <end position="79"/>
    </location>
</feature>
<feature type="domain" description="Putative zinc-finger" evidence="4">
    <location>
        <begin position="13"/>
        <end position="42"/>
    </location>
</feature>
<evidence type="ECO:0000259" key="4">
    <source>
        <dbReference type="Pfam" id="PF13490"/>
    </source>
</evidence>
<feature type="compositionally biased region" description="Basic and acidic residues" evidence="3">
    <location>
        <begin position="55"/>
        <end position="64"/>
    </location>
</feature>
<evidence type="ECO:0000313" key="5">
    <source>
        <dbReference type="EMBL" id="QFR02133.1"/>
    </source>
</evidence>
<evidence type="ECO:0000256" key="2">
    <source>
        <dbReference type="ARBA" id="ARBA00023163"/>
    </source>
</evidence>
<evidence type="ECO:0000256" key="1">
    <source>
        <dbReference type="ARBA" id="ARBA00023015"/>
    </source>
</evidence>
<feature type="compositionally biased region" description="Basic and acidic residues" evidence="3">
    <location>
        <begin position="266"/>
        <end position="284"/>
    </location>
</feature>
<feature type="region of interest" description="Disordered" evidence="3">
    <location>
        <begin position="52"/>
        <end position="79"/>
    </location>
</feature>
<accession>A0A5P8KH62</accession>
<keyword evidence="2" id="KW-0804">Transcription</keyword>
<dbReference type="KEGG" id="sphv:F9278_45010"/>
<keyword evidence="6" id="KW-1185">Reference proteome</keyword>
<name>A0A5P8KH62_9ACTN</name>